<keyword evidence="1" id="KW-0812">Transmembrane</keyword>
<evidence type="ECO:0000313" key="2">
    <source>
        <dbReference type="EMBL" id="TCW82418.1"/>
    </source>
</evidence>
<sequence>MNYVCPILSLGASKSFEFITRLEILFFILIIYSFLYYFFWLLSLIQCVVDIFDFINSFL</sequence>
<keyword evidence="1" id="KW-1133">Transmembrane helix</keyword>
<dbReference type="AlphaFoldDB" id="A0A483EQ91"/>
<evidence type="ECO:0000256" key="1">
    <source>
        <dbReference type="SAM" id="Phobius"/>
    </source>
</evidence>
<keyword evidence="1" id="KW-0472">Membrane</keyword>
<reference evidence="2" key="1">
    <citation type="submission" date="2019-01" db="EMBL/GenBank/DDBJ databases">
        <authorList>
            <person name="Lista F."/>
            <person name="Anselmo A."/>
        </authorList>
    </citation>
    <scope>NUCLEOTIDE SEQUENCE</scope>
    <source>
        <strain evidence="2">24S</strain>
    </source>
</reference>
<comment type="caution">
    <text evidence="2">The sequence shown here is derived from an EMBL/GenBank/DDBJ whole genome shotgun (WGS) entry which is preliminary data.</text>
</comment>
<organism evidence="2">
    <name type="scientific">Klebsiella pneumoniae</name>
    <dbReference type="NCBI Taxonomy" id="573"/>
    <lineage>
        <taxon>Bacteria</taxon>
        <taxon>Pseudomonadati</taxon>
        <taxon>Pseudomonadota</taxon>
        <taxon>Gammaproteobacteria</taxon>
        <taxon>Enterobacterales</taxon>
        <taxon>Enterobacteriaceae</taxon>
        <taxon>Klebsiella/Raoultella group</taxon>
        <taxon>Klebsiella</taxon>
        <taxon>Klebsiella pneumoniae complex</taxon>
    </lineage>
</organism>
<gene>
    <name evidence="2" type="ORF">ETE77_10200</name>
</gene>
<accession>A0A483EQ91</accession>
<proteinExistence type="predicted"/>
<dbReference type="EMBL" id="SDBY01000012">
    <property type="protein sequence ID" value="TCW82418.1"/>
    <property type="molecule type" value="Genomic_DNA"/>
</dbReference>
<protein>
    <submittedName>
        <fullName evidence="2">Uncharacterized protein</fullName>
    </submittedName>
</protein>
<name>A0A483EQ91_KLEPN</name>
<feature type="transmembrane region" description="Helical" evidence="1">
    <location>
        <begin position="24"/>
        <end position="49"/>
    </location>
</feature>